<dbReference type="SMART" id="SM00239">
    <property type="entry name" value="C2"/>
    <property type="match status" value="2"/>
</dbReference>
<gene>
    <name evidence="10" type="ORF">CAUJ_LOCUS1091</name>
</gene>
<dbReference type="CDD" id="cd08676">
    <property type="entry name" value="C2A_Munc13-like"/>
    <property type="match status" value="1"/>
</dbReference>
<dbReference type="PRINTS" id="PR00360">
    <property type="entry name" value="C2DOMAIN"/>
</dbReference>
<reference evidence="10" key="1">
    <citation type="submission" date="2020-10" db="EMBL/GenBank/DDBJ databases">
        <authorList>
            <person name="Kikuchi T."/>
        </authorList>
    </citation>
    <scope>NUCLEOTIDE SEQUENCE</scope>
    <source>
        <strain evidence="10">NKZ352</strain>
    </source>
</reference>
<keyword evidence="4" id="KW-0268">Exocytosis</keyword>
<dbReference type="PROSITE" id="PS51258">
    <property type="entry name" value="MHD1"/>
    <property type="match status" value="1"/>
</dbReference>
<feature type="domain" description="MHD1" evidence="8">
    <location>
        <begin position="648"/>
        <end position="767"/>
    </location>
</feature>
<dbReference type="InterPro" id="IPR014770">
    <property type="entry name" value="Munc13_1"/>
</dbReference>
<organism evidence="10 11">
    <name type="scientific">Caenorhabditis auriculariae</name>
    <dbReference type="NCBI Taxonomy" id="2777116"/>
    <lineage>
        <taxon>Eukaryota</taxon>
        <taxon>Metazoa</taxon>
        <taxon>Ecdysozoa</taxon>
        <taxon>Nematoda</taxon>
        <taxon>Chromadorea</taxon>
        <taxon>Rhabditida</taxon>
        <taxon>Rhabditina</taxon>
        <taxon>Rhabditomorpha</taxon>
        <taxon>Rhabditoidea</taxon>
        <taxon>Rhabditidae</taxon>
        <taxon>Peloderinae</taxon>
        <taxon>Caenorhabditis</taxon>
    </lineage>
</organism>
<evidence type="ECO:0000256" key="6">
    <source>
        <dbReference type="ARBA" id="ARBA00022753"/>
    </source>
</evidence>
<dbReference type="Proteomes" id="UP000835052">
    <property type="component" value="Unassembled WGS sequence"/>
</dbReference>
<evidence type="ECO:0000259" key="8">
    <source>
        <dbReference type="PROSITE" id="PS51258"/>
    </source>
</evidence>
<name>A0A8S1GQT5_9PELO</name>
<evidence type="ECO:0000313" key="11">
    <source>
        <dbReference type="Proteomes" id="UP000835052"/>
    </source>
</evidence>
<protein>
    <submittedName>
        <fullName evidence="10">Uncharacterized protein</fullName>
    </submittedName>
</protein>
<proteinExistence type="inferred from homology"/>
<evidence type="ECO:0000259" key="7">
    <source>
        <dbReference type="PROSITE" id="PS50004"/>
    </source>
</evidence>
<dbReference type="SUPFAM" id="SSF49562">
    <property type="entry name" value="C2 domain (Calcium/lipid-binding domain, CaLB)"/>
    <property type="match status" value="2"/>
</dbReference>
<dbReference type="Pfam" id="PF00168">
    <property type="entry name" value="C2"/>
    <property type="match status" value="3"/>
</dbReference>
<evidence type="ECO:0000256" key="4">
    <source>
        <dbReference type="ARBA" id="ARBA00022483"/>
    </source>
</evidence>
<dbReference type="InterPro" id="IPR000008">
    <property type="entry name" value="C2_dom"/>
</dbReference>
<dbReference type="GO" id="GO:0099503">
    <property type="term" value="C:secretory vesicle"/>
    <property type="evidence" value="ECO:0007669"/>
    <property type="project" value="TreeGrafter"/>
</dbReference>
<dbReference type="PROSITE" id="PS51259">
    <property type="entry name" value="MHD2"/>
    <property type="match status" value="1"/>
</dbReference>
<evidence type="ECO:0000256" key="1">
    <source>
        <dbReference type="ARBA" id="ARBA00004496"/>
    </source>
</evidence>
<comment type="similarity">
    <text evidence="3">Belongs to the unc-13 family.</text>
</comment>
<evidence type="ECO:0000313" key="10">
    <source>
        <dbReference type="EMBL" id="CAD6185172.1"/>
    </source>
</evidence>
<comment type="subcellular location">
    <subcellularLocation>
        <location evidence="1">Cytoplasm</location>
    </subcellularLocation>
    <subcellularLocation>
        <location evidence="2">Late endosome</location>
    </subcellularLocation>
</comment>
<dbReference type="GO" id="GO:0006887">
    <property type="term" value="P:exocytosis"/>
    <property type="evidence" value="ECO:0007669"/>
    <property type="project" value="UniProtKB-KW"/>
</dbReference>
<dbReference type="PANTHER" id="PTHR45999:SF9">
    <property type="entry name" value="BAI1-ASSOCIATED PROTEIN 3"/>
    <property type="match status" value="1"/>
</dbReference>
<dbReference type="CDD" id="cd04009">
    <property type="entry name" value="C2B_Munc13-like"/>
    <property type="match status" value="1"/>
</dbReference>
<accession>A0A8S1GQT5</accession>
<sequence>MSLGQNFVSGHVEKVRNAQAWAGRQFNRASQFIRELSVSQTDPREICLQVQASDGNFFEKITAPSDAESSRDDELYTIKNLTINGDRKQIEALYVEALYTIAHKLGQGDAEESQDNLYKYVRSAFQGDQNLHHDLMEKAKQTKPPVVLLNVLLLEAKDLIAKDVNGFSDPFAMMGLVPGRRENAIAVENVHPQEDEEIKSPRNASKKDGGLIHRFGGSFRRKVGTKKGKISDTGTIPAKLIKASSVQKKTLNPKWNEKFQFIVEDVYRDTFHIDIWDHDDEEQSVLDAVTSLNQISGGFKGLGRYFKEVTQSARADSDDCTDDFLGCINLKLSEIPPDGIEQWLTLQPRSDKSKVSGQVRLKMWLSTKEEGRAGEEDELLDVREHIELLRQFALYEIRQTGAPVRFWDGVYPERAMLILRQHAIQGDLTEVHTAMCRWLAFHSMIPIDISFSLLYKTLQKVIDKWQPMTLDKEEEDMLTDSFSTFDSYCKRMMLDHREKFAPNKRNSGEEFASLIKCMKALRDSPFYQKYLPYKRPFHAHIESLTVKSAEEFIEKTVEEVQDKDPCKELLKLLNVINAACARFLHFAAVIRDIARIDYSQLTLSTFDKMLVEYLTSEMMSEKKMDLKSQMRLSATQDPPNEEDLVDLMRIHMAFVELRNYRLANRVRVKDESEWYAIFNKGIKKFFELAREKALARVQLSCQLDMPISTSSNDMRHSSSHIDICHIVEQMTVCWERMEVSELPLKIDYTKLLVDILCEIVTVYSQKIISSLEAEGFTNELQVFVPSQLLQLLCAAINNCEQVRRSLMVHEKLHLDDLAIAFEREGNGSPLWKAEIENRLEACDATICQEIDRIIHLLTSRLVPQMKKHVFHLAWSPAAHPVEDSLKPLTDMLDIELSAVHKNLLHKNFLRIMSAQVSIVVRLLQDCVNENPGLEPTFYHRLFEAWHVLIDFFHAGGKGLSMDALETNPEHVRLVKVLSLNQTSTEQLIEKYYKDLLKQQALADHQFGNEVTECKFGILNVRAYYNSNAQTLVLDVIGAKQIIALDSNGLSDPFVVIELIPKFRFPTVPVVKTKVVSKSLNPIFDETFEFHISPHLPPTAMLHFTVMDHDYLRSNDFAGEAFLELVDVPGFGSAGGNTLRQFNLILIQPVSNSKEVLGVLASRNEDKDAVEFLRSINTANEAFYESPSVLIDALKIDGISAEGGSGNRNLFSSFASSFWQLNYRAAVLVPAAGCHVHVLNHKRLGSCGYFCALLLPY</sequence>
<dbReference type="InterPro" id="IPR052095">
    <property type="entry name" value="UNC-13_domain"/>
</dbReference>
<dbReference type="InterPro" id="IPR035892">
    <property type="entry name" value="C2_domain_sf"/>
</dbReference>
<dbReference type="Gene3D" id="2.60.40.150">
    <property type="entry name" value="C2 domain"/>
    <property type="match status" value="2"/>
</dbReference>
<dbReference type="InterPro" id="IPR014772">
    <property type="entry name" value="Munc13_dom-2"/>
</dbReference>
<dbReference type="AlphaFoldDB" id="A0A8S1GQT5"/>
<dbReference type="PROSITE" id="PS50004">
    <property type="entry name" value="C2"/>
    <property type="match status" value="2"/>
</dbReference>
<dbReference type="Gene3D" id="1.10.357.50">
    <property type="match status" value="1"/>
</dbReference>
<feature type="domain" description="MHD2" evidence="9">
    <location>
        <begin position="882"/>
        <end position="991"/>
    </location>
</feature>
<keyword evidence="5" id="KW-0963">Cytoplasm</keyword>
<dbReference type="GO" id="GO:0005770">
    <property type="term" value="C:late endosome"/>
    <property type="evidence" value="ECO:0007669"/>
    <property type="project" value="UniProtKB-SubCell"/>
</dbReference>
<evidence type="ECO:0000256" key="5">
    <source>
        <dbReference type="ARBA" id="ARBA00022490"/>
    </source>
</evidence>
<evidence type="ECO:0000256" key="2">
    <source>
        <dbReference type="ARBA" id="ARBA00004603"/>
    </source>
</evidence>
<keyword evidence="6" id="KW-0967">Endosome</keyword>
<keyword evidence="11" id="KW-1185">Reference proteome</keyword>
<dbReference type="EMBL" id="CAJGYM010000002">
    <property type="protein sequence ID" value="CAD6185172.1"/>
    <property type="molecule type" value="Genomic_DNA"/>
</dbReference>
<feature type="domain" description="C2" evidence="7">
    <location>
        <begin position="127"/>
        <end position="306"/>
    </location>
</feature>
<comment type="caution">
    <text evidence="10">The sequence shown here is derived from an EMBL/GenBank/DDBJ whole genome shotgun (WGS) entry which is preliminary data.</text>
</comment>
<evidence type="ECO:0000256" key="3">
    <source>
        <dbReference type="ARBA" id="ARBA00005823"/>
    </source>
</evidence>
<dbReference type="OrthoDB" id="7976202at2759"/>
<evidence type="ECO:0000259" key="9">
    <source>
        <dbReference type="PROSITE" id="PS51259"/>
    </source>
</evidence>
<dbReference type="PANTHER" id="PTHR45999">
    <property type="entry name" value="UNC-13-4A, ISOFORM B"/>
    <property type="match status" value="1"/>
</dbReference>
<feature type="domain" description="C2" evidence="7">
    <location>
        <begin position="1014"/>
        <end position="1137"/>
    </location>
</feature>